<dbReference type="KEGG" id="pcy:PCYB_006220"/>
<reference evidence="2 3" key="1">
    <citation type="journal article" date="2012" name="Nat. Genet.">
        <title>Plasmodium cynomolgi genome sequences provide insight into Plasmodium vivax and the monkey malaria clade.</title>
        <authorList>
            <person name="Tachibana S."/>
            <person name="Sullivan S.A."/>
            <person name="Kawai S."/>
            <person name="Nakamura S."/>
            <person name="Kim H.R."/>
            <person name="Goto N."/>
            <person name="Arisue N."/>
            <person name="Palacpac N.M.Q."/>
            <person name="Honma H."/>
            <person name="Yagi M."/>
            <person name="Tougan T."/>
            <person name="Katakai Y."/>
            <person name="Kaneko O."/>
            <person name="Mita T."/>
            <person name="Kita K."/>
            <person name="Yasutomi Y."/>
            <person name="Sutton P.L."/>
            <person name="Shakhbatyan R."/>
            <person name="Horii T."/>
            <person name="Yasunaga T."/>
            <person name="Barnwell J.W."/>
            <person name="Escalante A.A."/>
            <person name="Carlton J.M."/>
            <person name="Tanabe K."/>
        </authorList>
    </citation>
    <scope>NUCLEOTIDE SEQUENCE [LARGE SCALE GENOMIC DNA]</scope>
    <source>
        <strain evidence="2 3">B</strain>
    </source>
</reference>
<dbReference type="OrthoDB" id="381216at2759"/>
<proteinExistence type="predicted"/>
<dbReference type="InterPro" id="IPR008780">
    <property type="entry name" value="Plasmodium_Vir"/>
</dbReference>
<feature type="transmembrane region" description="Helical" evidence="1">
    <location>
        <begin position="202"/>
        <end position="222"/>
    </location>
</feature>
<dbReference type="AlphaFoldDB" id="K6UNW7"/>
<dbReference type="GeneID" id="14696415"/>
<evidence type="ECO:0008006" key="4">
    <source>
        <dbReference type="Google" id="ProtNLM"/>
    </source>
</evidence>
<accession>K6UNW7</accession>
<dbReference type="VEuPathDB" id="PlasmoDB:PCYB_006220"/>
<dbReference type="Proteomes" id="UP000006319">
    <property type="component" value="Unassembled WGS sequence"/>
</dbReference>
<dbReference type="Pfam" id="PF05795">
    <property type="entry name" value="Plasmodium_Vir"/>
    <property type="match status" value="1"/>
</dbReference>
<gene>
    <name evidence="2" type="ORF">PCYB_006220</name>
</gene>
<evidence type="ECO:0000256" key="1">
    <source>
        <dbReference type="SAM" id="Phobius"/>
    </source>
</evidence>
<sequence>SYKEHKIDIDRHSIYYDIYVDTCNKINSKYKIYNFDNADRTCTNVMAYLNFITPDRKSIYDDSRCRYLYYWIYDSLLENNKNYDVAFNWYSIILTEYFNVSDDFHICRNYKEKSEKIILENSAKIIELYEPFNNDWKTFDCAHAQKCSKIYTKYVNECHNDYDFCLKLQNFKEEYEKMLKSIGTPCDTEKILPSALKHDHSVIIIIPIIILTTLPFLLFVLYKFTPIGSRITYRNRRRNVFFENQFDNSNTLFPTTGRSMSTEENIAYNIAYNSATHS</sequence>
<protein>
    <recommendedName>
        <fullName evidence="4">CYIR protein</fullName>
    </recommendedName>
</protein>
<keyword evidence="3" id="KW-1185">Reference proteome</keyword>
<keyword evidence="1" id="KW-0812">Transmembrane</keyword>
<evidence type="ECO:0000313" key="2">
    <source>
        <dbReference type="EMBL" id="GAB69873.1"/>
    </source>
</evidence>
<dbReference type="EMBL" id="DF158035">
    <property type="protein sequence ID" value="GAB69873.1"/>
    <property type="molecule type" value="Genomic_DNA"/>
</dbReference>
<name>K6UNW7_PLACD</name>
<keyword evidence="1" id="KW-0472">Membrane</keyword>
<organism evidence="2 3">
    <name type="scientific">Plasmodium cynomolgi (strain B)</name>
    <dbReference type="NCBI Taxonomy" id="1120755"/>
    <lineage>
        <taxon>Eukaryota</taxon>
        <taxon>Sar</taxon>
        <taxon>Alveolata</taxon>
        <taxon>Apicomplexa</taxon>
        <taxon>Aconoidasida</taxon>
        <taxon>Haemosporida</taxon>
        <taxon>Plasmodiidae</taxon>
        <taxon>Plasmodium</taxon>
        <taxon>Plasmodium (Plasmodium)</taxon>
    </lineage>
</organism>
<feature type="non-terminal residue" evidence="2">
    <location>
        <position position="278"/>
    </location>
</feature>
<dbReference type="RefSeq" id="XP_004228091.1">
    <property type="nucleotide sequence ID" value="XM_004228043.1"/>
</dbReference>
<dbReference type="OMA" id="NECHNDY"/>
<feature type="non-terminal residue" evidence="2">
    <location>
        <position position="1"/>
    </location>
</feature>
<evidence type="ECO:0000313" key="3">
    <source>
        <dbReference type="Proteomes" id="UP000006319"/>
    </source>
</evidence>
<keyword evidence="1" id="KW-1133">Transmembrane helix</keyword>